<dbReference type="GO" id="GO:0008061">
    <property type="term" value="F:chitin binding"/>
    <property type="evidence" value="ECO:0007669"/>
    <property type="project" value="UniProtKB-KW"/>
</dbReference>
<dbReference type="SUPFAM" id="SSF57625">
    <property type="entry name" value="Invertebrate chitin-binding proteins"/>
    <property type="match status" value="4"/>
</dbReference>
<dbReference type="RefSeq" id="XP_023171332.2">
    <property type="nucleotide sequence ID" value="XM_023315564.2"/>
</dbReference>
<keyword evidence="3" id="KW-0677">Repeat</keyword>
<keyword evidence="2 6" id="KW-0732">Signal</keyword>
<feature type="chain" id="PRO_5026949423" evidence="6">
    <location>
        <begin position="23"/>
        <end position="349"/>
    </location>
</feature>
<dbReference type="PROSITE" id="PS50940">
    <property type="entry name" value="CHIT_BIND_II"/>
    <property type="match status" value="4"/>
</dbReference>
<dbReference type="KEGG" id="dhe:111599789"/>
<feature type="signal peptide" evidence="6">
    <location>
        <begin position="1"/>
        <end position="22"/>
    </location>
</feature>
<dbReference type="InterPro" id="IPR002557">
    <property type="entry name" value="Chitin-bd_dom"/>
</dbReference>
<dbReference type="Proteomes" id="UP000504633">
    <property type="component" value="Unplaced"/>
</dbReference>
<keyword evidence="8" id="KW-1185">Reference proteome</keyword>
<dbReference type="OrthoDB" id="6020543at2759"/>
<feature type="domain" description="Chitin-binding type-2" evidence="7">
    <location>
        <begin position="148"/>
        <end position="205"/>
    </location>
</feature>
<dbReference type="Gene3D" id="2.170.140.10">
    <property type="entry name" value="Chitin binding domain"/>
    <property type="match status" value="2"/>
</dbReference>
<dbReference type="InterPro" id="IPR051940">
    <property type="entry name" value="Chitin_bind-dev_reg"/>
</dbReference>
<organism evidence="8 9">
    <name type="scientific">Drosophila hydei</name>
    <name type="common">Fruit fly</name>
    <dbReference type="NCBI Taxonomy" id="7224"/>
    <lineage>
        <taxon>Eukaryota</taxon>
        <taxon>Metazoa</taxon>
        <taxon>Ecdysozoa</taxon>
        <taxon>Arthropoda</taxon>
        <taxon>Hexapoda</taxon>
        <taxon>Insecta</taxon>
        <taxon>Pterygota</taxon>
        <taxon>Neoptera</taxon>
        <taxon>Endopterygota</taxon>
        <taxon>Diptera</taxon>
        <taxon>Brachycera</taxon>
        <taxon>Muscomorpha</taxon>
        <taxon>Ephydroidea</taxon>
        <taxon>Drosophilidae</taxon>
        <taxon>Drosophila</taxon>
    </lineage>
</organism>
<dbReference type="InterPro" id="IPR036508">
    <property type="entry name" value="Chitin-bd_dom_sf"/>
</dbReference>
<proteinExistence type="predicted"/>
<keyword evidence="1" id="KW-0147">Chitin-binding</keyword>
<evidence type="ECO:0000256" key="1">
    <source>
        <dbReference type="ARBA" id="ARBA00022669"/>
    </source>
</evidence>
<gene>
    <name evidence="9" type="primary">LOC111599789</name>
</gene>
<accession>A0A6J1LVW8</accession>
<keyword evidence="4" id="KW-1015">Disulfide bond</keyword>
<dbReference type="Pfam" id="PF01607">
    <property type="entry name" value="CBM_14"/>
    <property type="match status" value="3"/>
</dbReference>
<dbReference type="SMART" id="SM00494">
    <property type="entry name" value="ChtBD2"/>
    <property type="match status" value="5"/>
</dbReference>
<evidence type="ECO:0000256" key="4">
    <source>
        <dbReference type="ARBA" id="ARBA00023157"/>
    </source>
</evidence>
<evidence type="ECO:0000256" key="6">
    <source>
        <dbReference type="SAM" id="SignalP"/>
    </source>
</evidence>
<evidence type="ECO:0000256" key="5">
    <source>
        <dbReference type="ARBA" id="ARBA00023180"/>
    </source>
</evidence>
<dbReference type="PANTHER" id="PTHR23301">
    <property type="entry name" value="CHITIN BINDING PERITROPHIN-A"/>
    <property type="match status" value="1"/>
</dbReference>
<sequence>MKVSSRWLNAIFLAVQLWQACGLSVEQLCNFWPRSGYVGDPRDCQSWGYCKNNKLAARGRCHNNLYYDSQSGRCDKAHLVRCAPQYWELCAQSQSEEYFADPLDCTTYNKCDNEGNNYGQRFCAEGFVFSNRLQTCVSSGNGCPQETVSICAYMQSGTTVGDPLNCGLYLECEGGRGIRRACTGARYYNYKRDRCQPTQPKYCPPDGSSYKPVKYPPPSVHVSVCASFYPDNDSGVVLISDAETCHGYYECNSKHFVGKWRSCPHGTHFQWWSQRCVRPESYSCPYDRCGNLNATFVAAINTGCSEYIQCNNQISHNIIKCSEAYPYFDERRSVCSKDFPNYTVCYMED</sequence>
<dbReference type="PROSITE" id="PS51257">
    <property type="entry name" value="PROKAR_LIPOPROTEIN"/>
    <property type="match status" value="1"/>
</dbReference>
<name>A0A6J1LVW8_DROHY</name>
<dbReference type="PANTHER" id="PTHR23301:SF106">
    <property type="entry name" value="CHITIN-BINDING TYPE-2 DOMAIN-CONTAINING PROTEIN-RELATED"/>
    <property type="match status" value="1"/>
</dbReference>
<evidence type="ECO:0000313" key="9">
    <source>
        <dbReference type="RefSeq" id="XP_023171332.2"/>
    </source>
</evidence>
<evidence type="ECO:0000256" key="2">
    <source>
        <dbReference type="ARBA" id="ARBA00022729"/>
    </source>
</evidence>
<dbReference type="OMA" id="NSCSYDR"/>
<dbReference type="GO" id="GO:0005576">
    <property type="term" value="C:extracellular region"/>
    <property type="evidence" value="ECO:0007669"/>
    <property type="project" value="InterPro"/>
</dbReference>
<dbReference type="GeneID" id="111599789"/>
<dbReference type="AlphaFoldDB" id="A0A6J1LVW8"/>
<reference evidence="9" key="1">
    <citation type="submission" date="2025-08" db="UniProtKB">
        <authorList>
            <consortium name="RefSeq"/>
        </authorList>
    </citation>
    <scope>IDENTIFICATION</scope>
    <source>
        <strain evidence="9">15085-1641.00</strain>
        <tissue evidence="9">Whole body</tissue>
    </source>
</reference>
<evidence type="ECO:0000259" key="7">
    <source>
        <dbReference type="PROSITE" id="PS50940"/>
    </source>
</evidence>
<feature type="domain" description="Chitin-binding type-2" evidence="7">
    <location>
        <begin position="222"/>
        <end position="286"/>
    </location>
</feature>
<feature type="domain" description="Chitin-binding type-2" evidence="7">
    <location>
        <begin position="87"/>
        <end position="145"/>
    </location>
</feature>
<protein>
    <submittedName>
        <fullName evidence="9">Peritrophin-44</fullName>
    </submittedName>
</protein>
<evidence type="ECO:0000313" key="8">
    <source>
        <dbReference type="Proteomes" id="UP000504633"/>
    </source>
</evidence>
<evidence type="ECO:0000256" key="3">
    <source>
        <dbReference type="ARBA" id="ARBA00022737"/>
    </source>
</evidence>
<feature type="domain" description="Chitin-binding type-2" evidence="7">
    <location>
        <begin position="26"/>
        <end position="84"/>
    </location>
</feature>
<keyword evidence="5" id="KW-0325">Glycoprotein</keyword>